<feature type="non-terminal residue" evidence="1">
    <location>
        <position position="1"/>
    </location>
</feature>
<comment type="caution">
    <text evidence="1">The sequence shown here is derived from an EMBL/GenBank/DDBJ whole genome shotgun (WGS) entry which is preliminary data.</text>
</comment>
<organism evidence="1 2">
    <name type="scientific">Scytalidium lignicola</name>
    <name type="common">Hyphomycete</name>
    <dbReference type="NCBI Taxonomy" id="5539"/>
    <lineage>
        <taxon>Eukaryota</taxon>
        <taxon>Fungi</taxon>
        <taxon>Dikarya</taxon>
        <taxon>Ascomycota</taxon>
        <taxon>Pezizomycotina</taxon>
        <taxon>Leotiomycetes</taxon>
        <taxon>Leotiomycetes incertae sedis</taxon>
        <taxon>Scytalidium</taxon>
    </lineage>
</organism>
<gene>
    <name evidence="1" type="ORF">B7463_g757</name>
</gene>
<proteinExistence type="predicted"/>
<dbReference type="Proteomes" id="UP000258309">
    <property type="component" value="Unassembled WGS sequence"/>
</dbReference>
<dbReference type="AlphaFoldDB" id="A0A3E2HQD8"/>
<protein>
    <submittedName>
        <fullName evidence="1">Uncharacterized protein</fullName>
    </submittedName>
</protein>
<dbReference type="EMBL" id="NCSJ02000007">
    <property type="protein sequence ID" value="RFU35554.1"/>
    <property type="molecule type" value="Genomic_DNA"/>
</dbReference>
<sequence>MILRRTCLKKKIGLKCKDTIWEKMMGNLCVTCHEKKKKKISDENEKGARQKFFADEKLKDISVYESADEASPGARRVLVAGMF</sequence>
<keyword evidence="2" id="KW-1185">Reference proteome</keyword>
<name>A0A3E2HQD8_SCYLI</name>
<accession>A0A3E2HQD8</accession>
<evidence type="ECO:0000313" key="2">
    <source>
        <dbReference type="Proteomes" id="UP000258309"/>
    </source>
</evidence>
<feature type="non-terminal residue" evidence="1">
    <location>
        <position position="83"/>
    </location>
</feature>
<evidence type="ECO:0000313" key="1">
    <source>
        <dbReference type="EMBL" id="RFU35554.1"/>
    </source>
</evidence>
<reference evidence="1 2" key="1">
    <citation type="submission" date="2018-05" db="EMBL/GenBank/DDBJ databases">
        <title>Draft genome sequence of Scytalidium lignicola DSM 105466, a ubiquitous saprotrophic fungus.</title>
        <authorList>
            <person name="Buettner E."/>
            <person name="Gebauer A.M."/>
            <person name="Hofrichter M."/>
            <person name="Liers C."/>
            <person name="Kellner H."/>
        </authorList>
    </citation>
    <scope>NUCLEOTIDE SEQUENCE [LARGE SCALE GENOMIC DNA]</scope>
    <source>
        <strain evidence="1 2">DSM 105466</strain>
    </source>
</reference>